<dbReference type="STRING" id="225937.HP15_45"/>
<dbReference type="HOGENOM" id="CLU_3365767_0_0_6"/>
<protein>
    <submittedName>
        <fullName evidence="1">Uncharacterized protein</fullName>
    </submittedName>
</protein>
<reference evidence="2" key="2">
    <citation type="submission" date="2010-02" db="EMBL/GenBank/DDBJ databases">
        <title>Complete genome sequence of Marinobacter adhaerens type strain (HP15).</title>
        <authorList>
            <person name="Gaerdes A.A.M."/>
            <person name="Kaeppel E."/>
            <person name="Shezad A."/>
            <person name="Seebah S."/>
            <person name="Teeling H."/>
            <person name="Yarza P."/>
            <person name="Gloeckner F.O."/>
            <person name="Ullrich M.S."/>
        </authorList>
    </citation>
    <scope>NUCLEOTIDE SEQUENCE [LARGE SCALE GENOMIC DNA]</scope>
    <source>
        <strain evidence="2">DSM 23420 / HP15</strain>
    </source>
</reference>
<evidence type="ECO:0000313" key="2">
    <source>
        <dbReference type="Proteomes" id="UP000007077"/>
    </source>
</evidence>
<accession>E4PIA4</accession>
<gene>
    <name evidence="1" type="ordered locus">HP15_45</name>
</gene>
<dbReference type="EMBL" id="CP001978">
    <property type="protein sequence ID" value="ADP95809.1"/>
    <property type="molecule type" value="Genomic_DNA"/>
</dbReference>
<organism evidence="1 2">
    <name type="scientific">Marinobacter adhaerens (strain DSM 23420 / HP15)</name>
    <dbReference type="NCBI Taxonomy" id="225937"/>
    <lineage>
        <taxon>Bacteria</taxon>
        <taxon>Pseudomonadati</taxon>
        <taxon>Pseudomonadota</taxon>
        <taxon>Gammaproteobacteria</taxon>
        <taxon>Pseudomonadales</taxon>
        <taxon>Marinobacteraceae</taxon>
        <taxon>Marinobacter</taxon>
    </lineage>
</organism>
<name>E4PIA4_MARAH</name>
<sequence>MMIAPKFGASYPSDLSRNKFFLLLAFVHIYMPVLG</sequence>
<dbReference type="KEGG" id="mad:HP15_45"/>
<reference evidence="1 2" key="1">
    <citation type="journal article" date="2010" name="Stand. Genomic Sci.">
        <title>Complete genome sequence of Marinobacter adhaerens type strain (HP15), a diatom-interacting marine microorganism.</title>
        <authorList>
            <person name="Gardes A."/>
            <person name="Kaeppel E."/>
            <person name="Shehzad A."/>
            <person name="Seebah S."/>
            <person name="Teeling H."/>
            <person name="Yarza P."/>
            <person name="Glockner F.O."/>
            <person name="Grossart H.P."/>
            <person name="Ullrich M.S."/>
        </authorList>
    </citation>
    <scope>NUCLEOTIDE SEQUENCE [LARGE SCALE GENOMIC DNA]</scope>
    <source>
        <strain evidence="2">DSM 23420 / HP15</strain>
    </source>
</reference>
<proteinExistence type="predicted"/>
<dbReference type="AlphaFoldDB" id="E4PIA4"/>
<dbReference type="Proteomes" id="UP000007077">
    <property type="component" value="Chromosome"/>
</dbReference>
<evidence type="ECO:0000313" key="1">
    <source>
        <dbReference type="EMBL" id="ADP95809.1"/>
    </source>
</evidence>